<dbReference type="KEGG" id="loa:LOAG_19315"/>
<reference evidence="1" key="1">
    <citation type="submission" date="2012-04" db="EMBL/GenBank/DDBJ databases">
        <title>The Genome Sequence of Loa loa.</title>
        <authorList>
            <consortium name="The Broad Institute Genome Sequencing Platform"/>
            <consortium name="Broad Institute Genome Sequencing Center for Infectious Disease"/>
            <person name="Nutman T.B."/>
            <person name="Fink D.L."/>
            <person name="Russ C."/>
            <person name="Young S."/>
            <person name="Zeng Q."/>
            <person name="Gargeya S."/>
            <person name="Alvarado L."/>
            <person name="Berlin A."/>
            <person name="Chapman S.B."/>
            <person name="Chen Z."/>
            <person name="Freedman E."/>
            <person name="Gellesch M."/>
            <person name="Goldberg J."/>
            <person name="Griggs A."/>
            <person name="Gujja S."/>
            <person name="Heilman E.R."/>
            <person name="Heiman D."/>
            <person name="Howarth C."/>
            <person name="Mehta T."/>
            <person name="Neiman D."/>
            <person name="Pearson M."/>
            <person name="Roberts A."/>
            <person name="Saif S."/>
            <person name="Shea T."/>
            <person name="Shenoy N."/>
            <person name="Sisk P."/>
            <person name="Stolte C."/>
            <person name="Sykes S."/>
            <person name="White J."/>
            <person name="Yandava C."/>
            <person name="Haas B."/>
            <person name="Henn M.R."/>
            <person name="Nusbaum C."/>
            <person name="Birren B."/>
        </authorList>
    </citation>
    <scope>NUCLEOTIDE SEQUENCE [LARGE SCALE GENOMIC DNA]</scope>
</reference>
<dbReference type="CTD" id="31252401"/>
<proteinExistence type="predicted"/>
<sequence length="130" mass="15062">MTSSITASFEPAKNRLVFLLNEINSLVFESPDPNLSYEQRENLYTARIQVLADKIDKIQLCIKSLKEAYEMWLSYIQTITTKKREEEKVFESILEGGQGLFRVIHEGQEAIITLTRHKNETEQKLEGILK</sequence>
<gene>
    <name evidence="1" type="ORF">LOAG_19315</name>
</gene>
<dbReference type="InParanoid" id="A0A1S0UC71"/>
<dbReference type="RefSeq" id="XP_020304232.1">
    <property type="nucleotide sequence ID" value="XM_020451960.1"/>
</dbReference>
<evidence type="ECO:0000313" key="1">
    <source>
        <dbReference type="EMBL" id="EJD73270.1"/>
    </source>
</evidence>
<accession>A0A1S0UC71</accession>
<dbReference type="EMBL" id="JH717217">
    <property type="protein sequence ID" value="EJD73270.1"/>
    <property type="molecule type" value="Genomic_DNA"/>
</dbReference>
<feature type="non-terminal residue" evidence="1">
    <location>
        <position position="130"/>
    </location>
</feature>
<protein>
    <submittedName>
        <fullName evidence="1">Uncharacterized protein</fullName>
    </submittedName>
</protein>
<name>A0A1S0UC71_LOALO</name>
<dbReference type="AlphaFoldDB" id="A0A1S0UC71"/>
<dbReference type="GeneID" id="31252401"/>
<dbReference type="OrthoDB" id="10411942at2759"/>
<organism evidence="1">
    <name type="scientific">Loa loa</name>
    <name type="common">Eye worm</name>
    <name type="synonym">Filaria loa</name>
    <dbReference type="NCBI Taxonomy" id="7209"/>
    <lineage>
        <taxon>Eukaryota</taxon>
        <taxon>Metazoa</taxon>
        <taxon>Ecdysozoa</taxon>
        <taxon>Nematoda</taxon>
        <taxon>Chromadorea</taxon>
        <taxon>Rhabditida</taxon>
        <taxon>Spirurina</taxon>
        <taxon>Spiruromorpha</taxon>
        <taxon>Filarioidea</taxon>
        <taxon>Onchocercidae</taxon>
        <taxon>Loa</taxon>
    </lineage>
</organism>